<organism evidence="1">
    <name type="scientific">Phytophthora nicotianae</name>
    <name type="common">Potato buckeye rot agent</name>
    <name type="synonym">Phytophthora parasitica</name>
    <dbReference type="NCBI Taxonomy" id="4792"/>
    <lineage>
        <taxon>Eukaryota</taxon>
        <taxon>Sar</taxon>
        <taxon>Stramenopiles</taxon>
        <taxon>Oomycota</taxon>
        <taxon>Peronosporomycetes</taxon>
        <taxon>Peronosporales</taxon>
        <taxon>Peronosporaceae</taxon>
        <taxon>Phytophthora</taxon>
    </lineage>
</organism>
<evidence type="ECO:0000313" key="1">
    <source>
        <dbReference type="EMBL" id="ETM32296.1"/>
    </source>
</evidence>
<gene>
    <name evidence="1" type="ORF">L914_20276</name>
</gene>
<accession>W2M7F9</accession>
<dbReference type="EMBL" id="KI696366">
    <property type="protein sequence ID" value="ETM32296.1"/>
    <property type="molecule type" value="Genomic_DNA"/>
</dbReference>
<dbReference type="AlphaFoldDB" id="W2M7F9"/>
<sequence>MIREYTSNKPWRRPWVSLRQQRSSNSQYPYPRCVVCFLSS</sequence>
<dbReference type="Proteomes" id="UP000054532">
    <property type="component" value="Unassembled WGS sequence"/>
</dbReference>
<name>W2M7F9_PHYNI</name>
<protein>
    <submittedName>
        <fullName evidence="1">Uncharacterized protein</fullName>
    </submittedName>
</protein>
<proteinExistence type="predicted"/>
<reference evidence="1" key="1">
    <citation type="submission" date="2013-11" db="EMBL/GenBank/DDBJ databases">
        <title>The Genome Sequence of Phytophthora parasitica IAC_01/95.</title>
        <authorList>
            <consortium name="The Broad Institute Genomics Platform"/>
            <person name="Russ C."/>
            <person name="Tyler B."/>
            <person name="Panabieres F."/>
            <person name="Shan W."/>
            <person name="Tripathy S."/>
            <person name="Grunwald N."/>
            <person name="Machado M."/>
            <person name="Johnson C.S."/>
            <person name="Arredondo F."/>
            <person name="Hong C."/>
            <person name="Coffey M."/>
            <person name="Young S.K."/>
            <person name="Zeng Q."/>
            <person name="Gargeya S."/>
            <person name="Fitzgerald M."/>
            <person name="Abouelleil A."/>
            <person name="Alvarado L."/>
            <person name="Chapman S.B."/>
            <person name="Gainer-Dewar J."/>
            <person name="Goldberg J."/>
            <person name="Griggs A."/>
            <person name="Gujja S."/>
            <person name="Hansen M."/>
            <person name="Howarth C."/>
            <person name="Imamovic A."/>
            <person name="Ireland A."/>
            <person name="Larimer J."/>
            <person name="McCowan C."/>
            <person name="Murphy C."/>
            <person name="Pearson M."/>
            <person name="Poon T.W."/>
            <person name="Priest M."/>
            <person name="Roberts A."/>
            <person name="Saif S."/>
            <person name="Shea T."/>
            <person name="Sykes S."/>
            <person name="Wortman J."/>
            <person name="Nusbaum C."/>
            <person name="Birren B."/>
        </authorList>
    </citation>
    <scope>NUCLEOTIDE SEQUENCE [LARGE SCALE GENOMIC DNA]</scope>
    <source>
        <strain evidence="1">IAC_01/95</strain>
    </source>
</reference>